<reference evidence="1" key="1">
    <citation type="submission" date="2023-08" db="EMBL/GenBank/DDBJ databases">
        <authorList>
            <person name="Alioto T."/>
            <person name="Alioto T."/>
            <person name="Gomez Garrido J."/>
        </authorList>
    </citation>
    <scope>NUCLEOTIDE SEQUENCE</scope>
</reference>
<gene>
    <name evidence="1" type="ORF">XNOV1_A037310</name>
</gene>
<dbReference type="GO" id="GO:0043005">
    <property type="term" value="C:neuron projection"/>
    <property type="evidence" value="ECO:0007669"/>
    <property type="project" value="TreeGrafter"/>
</dbReference>
<dbReference type="GO" id="GO:0005829">
    <property type="term" value="C:cytosol"/>
    <property type="evidence" value="ECO:0007669"/>
    <property type="project" value="TreeGrafter"/>
</dbReference>
<dbReference type="SUPFAM" id="SSF48371">
    <property type="entry name" value="ARM repeat"/>
    <property type="match status" value="1"/>
</dbReference>
<dbReference type="InterPro" id="IPR019399">
    <property type="entry name" value="Parkin_co-regulated_protein"/>
</dbReference>
<dbReference type="PANTHER" id="PTHR21207">
    <property type="entry name" value="PARKIN COREGULATED GENE PROTEIN PARK2 COREGULATED"/>
    <property type="match status" value="1"/>
</dbReference>
<dbReference type="InterPro" id="IPR011989">
    <property type="entry name" value="ARM-like"/>
</dbReference>
<accession>A0AAV1GP65</accession>
<dbReference type="GO" id="GO:0031982">
    <property type="term" value="C:vesicle"/>
    <property type="evidence" value="ECO:0007669"/>
    <property type="project" value="TreeGrafter"/>
</dbReference>
<dbReference type="Pfam" id="PF10274">
    <property type="entry name" value="ParcG"/>
    <property type="match status" value="1"/>
</dbReference>
<name>A0AAV1GP65_XYRNO</name>
<keyword evidence="2" id="KW-1185">Reference proteome</keyword>
<dbReference type="InterPro" id="IPR016024">
    <property type="entry name" value="ARM-type_fold"/>
</dbReference>
<protein>
    <submittedName>
        <fullName evidence="1">Parkin coregulated gene protein isoform X1</fullName>
    </submittedName>
</protein>
<proteinExistence type="predicted"/>
<organism evidence="1 2">
    <name type="scientific">Xyrichtys novacula</name>
    <name type="common">Pearly razorfish</name>
    <name type="synonym">Hemipteronotus novacula</name>
    <dbReference type="NCBI Taxonomy" id="13765"/>
    <lineage>
        <taxon>Eukaryota</taxon>
        <taxon>Metazoa</taxon>
        <taxon>Chordata</taxon>
        <taxon>Craniata</taxon>
        <taxon>Vertebrata</taxon>
        <taxon>Euteleostomi</taxon>
        <taxon>Actinopterygii</taxon>
        <taxon>Neopterygii</taxon>
        <taxon>Teleostei</taxon>
        <taxon>Neoteleostei</taxon>
        <taxon>Acanthomorphata</taxon>
        <taxon>Eupercaria</taxon>
        <taxon>Labriformes</taxon>
        <taxon>Labridae</taxon>
        <taxon>Xyrichtys</taxon>
    </lineage>
</organism>
<evidence type="ECO:0000313" key="2">
    <source>
        <dbReference type="Proteomes" id="UP001178508"/>
    </source>
</evidence>
<dbReference type="EMBL" id="OY660878">
    <property type="protein sequence ID" value="CAJ1074168.1"/>
    <property type="molecule type" value="Genomic_DNA"/>
</dbReference>
<dbReference type="PANTHER" id="PTHR21207:SF2">
    <property type="entry name" value="PARKIN COREGULATED GENE PROTEIN"/>
    <property type="match status" value="1"/>
</dbReference>
<dbReference type="Proteomes" id="UP001178508">
    <property type="component" value="Chromosome 15"/>
</dbReference>
<dbReference type="Gene3D" id="1.25.10.10">
    <property type="entry name" value="Leucine-rich Repeat Variant"/>
    <property type="match status" value="1"/>
</dbReference>
<dbReference type="AlphaFoldDB" id="A0AAV1GP65"/>
<evidence type="ECO:0000313" key="1">
    <source>
        <dbReference type="EMBL" id="CAJ1074168.1"/>
    </source>
</evidence>
<dbReference type="GO" id="GO:0051879">
    <property type="term" value="F:Hsp90 protein binding"/>
    <property type="evidence" value="ECO:0007669"/>
    <property type="project" value="TreeGrafter"/>
</dbReference>
<sequence length="213" mass="24623">MANMKKSVVEGPPVAGAFRERPSEPTTFRMFYERGDFQIMVDHGTRENRIKWRVDIGTSDYQHFLPLFFDGLSETAHPYELLARQGCHDLLDHGGSKILPVIPQLISPIRNALNTRNRQVMCTTLKVLQHLVRSGDKVGEALTRYYRQILPIFNTFRSMRVNLGDGFDYSQQKRENIGDLIEETLQMFERYGGENAFINIKHMVPTYESCVHK</sequence>
<dbReference type="GO" id="GO:0030544">
    <property type="term" value="F:Hsp70 protein binding"/>
    <property type="evidence" value="ECO:0007669"/>
    <property type="project" value="TreeGrafter"/>
</dbReference>